<keyword evidence="2" id="KW-1185">Reference proteome</keyword>
<accession>A0AAW2G0A2</accession>
<dbReference type="Proteomes" id="UP001430953">
    <property type="component" value="Unassembled WGS sequence"/>
</dbReference>
<name>A0AAW2G0A2_9HYME</name>
<evidence type="ECO:0000313" key="2">
    <source>
        <dbReference type="Proteomes" id="UP001430953"/>
    </source>
</evidence>
<organism evidence="1 2">
    <name type="scientific">Cardiocondyla obscurior</name>
    <dbReference type="NCBI Taxonomy" id="286306"/>
    <lineage>
        <taxon>Eukaryota</taxon>
        <taxon>Metazoa</taxon>
        <taxon>Ecdysozoa</taxon>
        <taxon>Arthropoda</taxon>
        <taxon>Hexapoda</taxon>
        <taxon>Insecta</taxon>
        <taxon>Pterygota</taxon>
        <taxon>Neoptera</taxon>
        <taxon>Endopterygota</taxon>
        <taxon>Hymenoptera</taxon>
        <taxon>Apocrita</taxon>
        <taxon>Aculeata</taxon>
        <taxon>Formicoidea</taxon>
        <taxon>Formicidae</taxon>
        <taxon>Myrmicinae</taxon>
        <taxon>Cardiocondyla</taxon>
    </lineage>
</organism>
<protein>
    <submittedName>
        <fullName evidence="1">Uncharacterized protein</fullName>
    </submittedName>
</protein>
<evidence type="ECO:0000313" key="1">
    <source>
        <dbReference type="EMBL" id="KAL0119775.1"/>
    </source>
</evidence>
<gene>
    <name evidence="1" type="ORF">PUN28_007899</name>
</gene>
<sequence length="209" mass="23114">MRVSIIGYLSKQYKSQESNNFISINSNDYRTLIKQFVHVKLSTHEVGGTHADGGAATTATGQWVLMLLLLVIAHDGGLPFTPLRSKQMEESAAPFSTHSVSGLSCAGRSLVADRLGNWKEPGSLDVDERVVRSATFEFSGETLVEVEEAGDTLREAPTSNCFCLSDSKSPLKIDTAYVTFAVCTIHFYLHKRRYNSVYRELTCRIIMAL</sequence>
<dbReference type="AlphaFoldDB" id="A0AAW2G0A2"/>
<proteinExistence type="predicted"/>
<comment type="caution">
    <text evidence="1">The sequence shown here is derived from an EMBL/GenBank/DDBJ whole genome shotgun (WGS) entry which is preliminary data.</text>
</comment>
<reference evidence="1 2" key="1">
    <citation type="submission" date="2023-03" db="EMBL/GenBank/DDBJ databases">
        <title>High recombination rates correlate with genetic variation in Cardiocondyla obscurior ants.</title>
        <authorList>
            <person name="Errbii M."/>
        </authorList>
    </citation>
    <scope>NUCLEOTIDE SEQUENCE [LARGE SCALE GENOMIC DNA]</scope>
    <source>
        <strain evidence="1">Alpha-2009</strain>
        <tissue evidence="1">Whole body</tissue>
    </source>
</reference>
<dbReference type="EMBL" id="JADYXP020000007">
    <property type="protein sequence ID" value="KAL0119775.1"/>
    <property type="molecule type" value="Genomic_DNA"/>
</dbReference>